<evidence type="ECO:0000256" key="6">
    <source>
        <dbReference type="RuleBase" id="RU361206"/>
    </source>
</evidence>
<evidence type="ECO:0000313" key="9">
    <source>
        <dbReference type="EMBL" id="KAF4133538.1"/>
    </source>
</evidence>
<comment type="subcellular location">
    <subcellularLocation>
        <location evidence="1 6">Membrane</location>
        <topology evidence="1 6">Multi-pass membrane protein</topology>
    </subcellularLocation>
</comment>
<proteinExistence type="inferred from homology"/>
<gene>
    <name evidence="8" type="ORF">GN244_ATG20273</name>
    <name evidence="9" type="ORF">GN958_ATG17271</name>
</gene>
<dbReference type="GO" id="GO:0009306">
    <property type="term" value="P:protein secretion"/>
    <property type="evidence" value="ECO:0007669"/>
    <property type="project" value="TreeGrafter"/>
</dbReference>
<evidence type="ECO:0000256" key="3">
    <source>
        <dbReference type="ARBA" id="ARBA00022692"/>
    </source>
</evidence>
<feature type="region of interest" description="Disordered" evidence="7">
    <location>
        <begin position="16"/>
        <end position="44"/>
    </location>
</feature>
<accession>A0A833S2P3</accession>
<feature type="transmembrane region" description="Helical" evidence="6">
    <location>
        <begin position="179"/>
        <end position="198"/>
    </location>
</feature>
<dbReference type="PANTHER" id="PTHR13019:SF7">
    <property type="entry name" value="GOLGI APPARATUS MEMBRANE PROTEIN TVP23"/>
    <property type="match status" value="1"/>
</dbReference>
<dbReference type="EMBL" id="WSZM01001163">
    <property type="protein sequence ID" value="KAF4028067.1"/>
    <property type="molecule type" value="Genomic_DNA"/>
</dbReference>
<sequence>MMAEDKKPQEELEFISVDANAQTTDAPASTERSSGAKNDVSPKASGKEALLTSMRKVVTSAKHPVAAFFHLFFKGLALLLYLFGSIFTSDFVFIFVVCILLLAFDFWAVKNVTGRLLVGLRWWNKVNEDGTSEWVFESHEDMTEIDPLDSRVFWTGLYGAPALWVMLLIVALLKFNVEWALIVVVAVALSGANIIGYTRCKKDAKQKMQSLMSQGALGAFGSSAGSSIMSTIGGLALGRDLSELAAKKPTKAEVVV</sequence>
<evidence type="ECO:0000256" key="2">
    <source>
        <dbReference type="ARBA" id="ARBA00005467"/>
    </source>
</evidence>
<evidence type="ECO:0000256" key="1">
    <source>
        <dbReference type="ARBA" id="ARBA00004141"/>
    </source>
</evidence>
<keyword evidence="10" id="KW-1185">Reference proteome</keyword>
<feature type="compositionally biased region" description="Polar residues" evidence="7">
    <location>
        <begin position="19"/>
        <end position="36"/>
    </location>
</feature>
<keyword evidence="5 6" id="KW-0472">Membrane</keyword>
<evidence type="ECO:0000256" key="5">
    <source>
        <dbReference type="ARBA" id="ARBA00023136"/>
    </source>
</evidence>
<evidence type="ECO:0000313" key="8">
    <source>
        <dbReference type="EMBL" id="KAF4028067.1"/>
    </source>
</evidence>
<protein>
    <recommendedName>
        <fullName evidence="6">Golgi apparatus membrane protein TVP23 homolog</fullName>
    </recommendedName>
</protein>
<dbReference type="GO" id="GO:0000139">
    <property type="term" value="C:Golgi membrane"/>
    <property type="evidence" value="ECO:0007669"/>
    <property type="project" value="TreeGrafter"/>
</dbReference>
<organism evidence="8 10">
    <name type="scientific">Phytophthora infestans</name>
    <name type="common">Potato late blight agent</name>
    <name type="synonym">Botrytis infestans</name>
    <dbReference type="NCBI Taxonomy" id="4787"/>
    <lineage>
        <taxon>Eukaryota</taxon>
        <taxon>Sar</taxon>
        <taxon>Stramenopiles</taxon>
        <taxon>Oomycota</taxon>
        <taxon>Peronosporomycetes</taxon>
        <taxon>Peronosporales</taxon>
        <taxon>Peronosporaceae</taxon>
        <taxon>Phytophthora</taxon>
    </lineage>
</organism>
<feature type="transmembrane region" description="Helical" evidence="6">
    <location>
        <begin position="152"/>
        <end position="173"/>
    </location>
</feature>
<dbReference type="GO" id="GO:0016192">
    <property type="term" value="P:vesicle-mediated transport"/>
    <property type="evidence" value="ECO:0007669"/>
    <property type="project" value="TreeGrafter"/>
</dbReference>
<comment type="caution">
    <text evidence="8">The sequence shown here is derived from an EMBL/GenBank/DDBJ whole genome shotgun (WGS) entry which is preliminary data.</text>
</comment>
<dbReference type="Pfam" id="PF05832">
    <property type="entry name" value="DUF846"/>
    <property type="match status" value="1"/>
</dbReference>
<evidence type="ECO:0000256" key="7">
    <source>
        <dbReference type="SAM" id="MobiDB-lite"/>
    </source>
</evidence>
<dbReference type="Proteomes" id="UP000704712">
    <property type="component" value="Unassembled WGS sequence"/>
</dbReference>
<evidence type="ECO:0000256" key="4">
    <source>
        <dbReference type="ARBA" id="ARBA00022989"/>
    </source>
</evidence>
<keyword evidence="3 6" id="KW-0812">Transmembrane</keyword>
<dbReference type="Proteomes" id="UP000602510">
    <property type="component" value="Unassembled WGS sequence"/>
</dbReference>
<reference evidence="8" key="1">
    <citation type="submission" date="2020-04" db="EMBL/GenBank/DDBJ databases">
        <title>Hybrid Assembly of Korean Phytophthora infestans isolates.</title>
        <authorList>
            <person name="Prokchorchik M."/>
            <person name="Lee Y."/>
            <person name="Seo J."/>
            <person name="Cho J.-H."/>
            <person name="Park Y.-E."/>
            <person name="Jang D.-C."/>
            <person name="Im J.-S."/>
            <person name="Choi J.-G."/>
            <person name="Park H.-J."/>
            <person name="Lee G.-B."/>
            <person name="Lee Y.-G."/>
            <person name="Hong S.-Y."/>
            <person name="Cho K."/>
            <person name="Sohn K.H."/>
        </authorList>
    </citation>
    <scope>NUCLEOTIDE SEQUENCE</scope>
    <source>
        <strain evidence="8">KR_1_A1</strain>
        <strain evidence="9">KR_2_A2</strain>
    </source>
</reference>
<dbReference type="PANTHER" id="PTHR13019">
    <property type="entry name" value="GOLGI APPARATUS MEMBRANE PROTEIN TVP23"/>
    <property type="match status" value="1"/>
</dbReference>
<feature type="transmembrane region" description="Helical" evidence="6">
    <location>
        <begin position="91"/>
        <end position="109"/>
    </location>
</feature>
<dbReference type="EMBL" id="JAACNO010002365">
    <property type="protein sequence ID" value="KAF4133538.1"/>
    <property type="molecule type" value="Genomic_DNA"/>
</dbReference>
<dbReference type="AlphaFoldDB" id="A0A833S2P3"/>
<comment type="similarity">
    <text evidence="2 6">Belongs to the TVP23 family.</text>
</comment>
<dbReference type="InterPro" id="IPR008564">
    <property type="entry name" value="TVP23-like"/>
</dbReference>
<keyword evidence="4 6" id="KW-1133">Transmembrane helix</keyword>
<evidence type="ECO:0000313" key="10">
    <source>
        <dbReference type="Proteomes" id="UP000602510"/>
    </source>
</evidence>
<feature type="transmembrane region" description="Helical" evidence="6">
    <location>
        <begin position="65"/>
        <end position="85"/>
    </location>
</feature>
<name>A0A833S2P3_PHYIN</name>